<evidence type="ECO:0000256" key="4">
    <source>
        <dbReference type="SAM" id="Phobius"/>
    </source>
</evidence>
<dbReference type="GO" id="GO:0019843">
    <property type="term" value="F:rRNA binding"/>
    <property type="evidence" value="ECO:0007669"/>
    <property type="project" value="InterPro"/>
</dbReference>
<dbReference type="Gene3D" id="3.90.930.12">
    <property type="entry name" value="Ribosomal protein L6, alpha-beta domain"/>
    <property type="match status" value="1"/>
</dbReference>
<dbReference type="PIRSF" id="PIRSF002162">
    <property type="entry name" value="Ribosomal_L6"/>
    <property type="match status" value="1"/>
</dbReference>
<protein>
    <submittedName>
        <fullName evidence="5">50S ribosomal protein L6</fullName>
    </submittedName>
</protein>
<dbReference type="InterPro" id="IPR036789">
    <property type="entry name" value="Ribosomal_uL6-like_a/b-dom_sf"/>
</dbReference>
<dbReference type="AlphaFoldDB" id="A0A5C1H8V1"/>
<dbReference type="InterPro" id="IPR019906">
    <property type="entry name" value="Ribosomal_uL6_bac-type"/>
</dbReference>
<reference evidence="5" key="1">
    <citation type="journal article" date="2019" name="Genome Biol. Evol.">
        <title>Nephromyces represents a diverse and novel lineage of the Apicomplexa that has retained apicoplasts.</title>
        <authorList>
            <person name="Munoz-Gomez S.A."/>
            <person name="Durnin K."/>
            <person name="Eme L."/>
            <person name="Paight C."/>
            <person name="Lane C.E."/>
            <person name="Saffo M.B."/>
            <person name="Slamovits C.H."/>
        </authorList>
    </citation>
    <scope>NUCLEOTIDE SEQUENCE</scope>
    <source>
        <strain evidence="5">638</strain>
    </source>
</reference>
<sequence>MNFLKLTFPNLIWFFDILDKHNLTHIFLIQYNQSWTYLFLWNTFNIIIGKTYLFCSFLLLKYYNKALLGYFKKFLLTYYNSPTFYKDLFISGLGYYFELQQNILFLNIGFNHKIKVQFPSNVSCTLAANGLSLHCSSLNKMILGLITAQMKHIKKIDCYKGKGIRYAYEQIKLKNIKKLK</sequence>
<evidence type="ECO:0000256" key="3">
    <source>
        <dbReference type="ARBA" id="ARBA00023274"/>
    </source>
</evidence>
<keyword evidence="2 5" id="KW-0689">Ribosomal protein</keyword>
<comment type="similarity">
    <text evidence="1">Belongs to the universal ribosomal protein uL6 family.</text>
</comment>
<feature type="transmembrane region" description="Helical" evidence="4">
    <location>
        <begin position="38"/>
        <end position="63"/>
    </location>
</feature>
<gene>
    <name evidence="5" type="primary">rpl6</name>
</gene>
<dbReference type="GO" id="GO:1990904">
    <property type="term" value="C:ribonucleoprotein complex"/>
    <property type="evidence" value="ECO:0007669"/>
    <property type="project" value="UniProtKB-KW"/>
</dbReference>
<dbReference type="InterPro" id="IPR000702">
    <property type="entry name" value="Ribosomal_uL6-like"/>
</dbReference>
<accession>A0A5C1H8V1</accession>
<keyword evidence="4" id="KW-0812">Transmembrane</keyword>
<evidence type="ECO:0000313" key="5">
    <source>
        <dbReference type="EMBL" id="QEM01716.1"/>
    </source>
</evidence>
<dbReference type="SUPFAM" id="SSF56053">
    <property type="entry name" value="Ribosomal protein L6"/>
    <property type="match status" value="1"/>
</dbReference>
<dbReference type="GO" id="GO:0005840">
    <property type="term" value="C:ribosome"/>
    <property type="evidence" value="ECO:0007669"/>
    <property type="project" value="UniProtKB-KW"/>
</dbReference>
<dbReference type="GO" id="GO:0006412">
    <property type="term" value="P:translation"/>
    <property type="evidence" value="ECO:0007669"/>
    <property type="project" value="InterPro"/>
</dbReference>
<name>A0A5C1H8V1_9APIC</name>
<dbReference type="GO" id="GO:0003735">
    <property type="term" value="F:structural constituent of ribosome"/>
    <property type="evidence" value="ECO:0007669"/>
    <property type="project" value="InterPro"/>
</dbReference>
<proteinExistence type="inferred from homology"/>
<dbReference type="EMBL" id="MK573204">
    <property type="protein sequence ID" value="QEM01716.1"/>
    <property type="molecule type" value="Genomic_DNA"/>
</dbReference>
<evidence type="ECO:0000256" key="1">
    <source>
        <dbReference type="ARBA" id="ARBA00009356"/>
    </source>
</evidence>
<organism evidence="5">
    <name type="scientific">Nephromyces sp. ex Molgula occidentalis</name>
    <dbReference type="NCBI Taxonomy" id="2544991"/>
    <lineage>
        <taxon>Eukaryota</taxon>
        <taxon>Sar</taxon>
        <taxon>Alveolata</taxon>
        <taxon>Apicomplexa</taxon>
        <taxon>Aconoidasida</taxon>
        <taxon>Nephromycida</taxon>
        <taxon>Nephromyces</taxon>
    </lineage>
</organism>
<keyword evidence="4" id="KW-1133">Transmembrane helix</keyword>
<keyword evidence="3" id="KW-0687">Ribonucleoprotein</keyword>
<dbReference type="PRINTS" id="PR00059">
    <property type="entry name" value="RIBOSOMALL6"/>
</dbReference>
<evidence type="ECO:0000256" key="2">
    <source>
        <dbReference type="ARBA" id="ARBA00022980"/>
    </source>
</evidence>
<keyword evidence="4" id="KW-0472">Membrane</keyword>